<organism evidence="1 2">
    <name type="scientific">Araneus ventricosus</name>
    <name type="common">Orbweaver spider</name>
    <name type="synonym">Epeira ventricosa</name>
    <dbReference type="NCBI Taxonomy" id="182803"/>
    <lineage>
        <taxon>Eukaryota</taxon>
        <taxon>Metazoa</taxon>
        <taxon>Ecdysozoa</taxon>
        <taxon>Arthropoda</taxon>
        <taxon>Chelicerata</taxon>
        <taxon>Arachnida</taxon>
        <taxon>Araneae</taxon>
        <taxon>Araneomorphae</taxon>
        <taxon>Entelegynae</taxon>
        <taxon>Araneoidea</taxon>
        <taxon>Araneidae</taxon>
        <taxon>Araneus</taxon>
    </lineage>
</organism>
<keyword evidence="2" id="KW-1185">Reference proteome</keyword>
<sequence length="82" mass="9257">MGLEYLHDWASPMQNGRDAARIPLENYILQAARESFKNACGCQKAECLYVLLCTCSLGKLAKRVRHQSMRTAVEDEGACHRQ</sequence>
<reference evidence="1 2" key="1">
    <citation type="journal article" date="2019" name="Sci. Rep.">
        <title>Orb-weaving spider Araneus ventricosus genome elucidates the spidroin gene catalogue.</title>
        <authorList>
            <person name="Kono N."/>
            <person name="Nakamura H."/>
            <person name="Ohtoshi R."/>
            <person name="Moran D.A.P."/>
            <person name="Shinohara A."/>
            <person name="Yoshida Y."/>
            <person name="Fujiwara M."/>
            <person name="Mori M."/>
            <person name="Tomita M."/>
            <person name="Arakawa K."/>
        </authorList>
    </citation>
    <scope>NUCLEOTIDE SEQUENCE [LARGE SCALE GENOMIC DNA]</scope>
</reference>
<dbReference type="EMBL" id="BGPR01000220">
    <property type="protein sequence ID" value="GBM05907.1"/>
    <property type="molecule type" value="Genomic_DNA"/>
</dbReference>
<comment type="caution">
    <text evidence="1">The sequence shown here is derived from an EMBL/GenBank/DDBJ whole genome shotgun (WGS) entry which is preliminary data.</text>
</comment>
<protein>
    <submittedName>
        <fullName evidence="1">Uncharacterized protein</fullName>
    </submittedName>
</protein>
<dbReference type="Proteomes" id="UP000499080">
    <property type="component" value="Unassembled WGS sequence"/>
</dbReference>
<evidence type="ECO:0000313" key="2">
    <source>
        <dbReference type="Proteomes" id="UP000499080"/>
    </source>
</evidence>
<dbReference type="AlphaFoldDB" id="A0A4Y2CQ57"/>
<accession>A0A4Y2CQ57</accession>
<gene>
    <name evidence="1" type="ORF">AVEN_135273_1</name>
</gene>
<name>A0A4Y2CQ57_ARAVE</name>
<evidence type="ECO:0000313" key="1">
    <source>
        <dbReference type="EMBL" id="GBM05907.1"/>
    </source>
</evidence>
<proteinExistence type="predicted"/>